<feature type="domain" description="DUF7903" evidence="2">
    <location>
        <begin position="172"/>
        <end position="314"/>
    </location>
</feature>
<proteinExistence type="predicted"/>
<dbReference type="PANTHER" id="PTHR35481">
    <property type="entry name" value="DNA-DIRECTED RNA POLYMERASE SUBUNIT ALPHA"/>
    <property type="match status" value="1"/>
</dbReference>
<evidence type="ECO:0000313" key="4">
    <source>
        <dbReference type="Proteomes" id="UP001177140"/>
    </source>
</evidence>
<evidence type="ECO:0000256" key="1">
    <source>
        <dbReference type="SAM" id="MobiDB-lite"/>
    </source>
</evidence>
<keyword evidence="4" id="KW-1185">Reference proteome</keyword>
<evidence type="ECO:0000259" key="2">
    <source>
        <dbReference type="Pfam" id="PF25475"/>
    </source>
</evidence>
<reference evidence="3" key="1">
    <citation type="submission" date="2022-03" db="EMBL/GenBank/DDBJ databases">
        <title>A functionally conserved STORR gene fusion in Papaver species that diverged 16.8 million years ago.</title>
        <authorList>
            <person name="Catania T."/>
        </authorList>
    </citation>
    <scope>NUCLEOTIDE SEQUENCE</scope>
    <source>
        <strain evidence="3">S-191538</strain>
    </source>
</reference>
<feature type="compositionally biased region" description="Polar residues" evidence="1">
    <location>
        <begin position="21"/>
        <end position="31"/>
    </location>
</feature>
<sequence length="320" mass="36203">MASIPPHKRQSKNDDNMLLPSHTNTSSTYNKPRTKKHSKSRALRHRVYMKCAVSEWFIEADDDHIPTDSIRLEPFLGYKSAERERGGKPFVLNSPSPWVSITDNIWSELLNSFANMGSAMDLGEARVVMKPTFVARIGNILFHSLLSVSVTVFNTTITFLIEAIFAGVAPKIIRCFVADFSCLHKDLDLRLMLATKRDLTNALKDDIEELNGLKHLVDSAILDGQVKGGLRWPLGKEHSPDGRYSFVGVWHSTVRTFKNSSLKLRFDFCTSDGEIGKEMTLVLQGINDTFIDRIVYMESAIGRLVEALKFVWDHLLNFEQ</sequence>
<feature type="domain" description="DUF7903" evidence="2">
    <location>
        <begin position="47"/>
        <end position="150"/>
    </location>
</feature>
<name>A0AA42B2P9_PAPNU</name>
<accession>A0AA42B2P9</accession>
<comment type="caution">
    <text evidence="3">The sequence shown here is derived from an EMBL/GenBank/DDBJ whole genome shotgun (WGS) entry which is preliminary data.</text>
</comment>
<dbReference type="InterPro" id="IPR057225">
    <property type="entry name" value="DUF7903"/>
</dbReference>
<dbReference type="Pfam" id="PF25475">
    <property type="entry name" value="DUF7903"/>
    <property type="match status" value="2"/>
</dbReference>
<protein>
    <recommendedName>
        <fullName evidence="2">DUF7903 domain-containing protein</fullName>
    </recommendedName>
</protein>
<feature type="compositionally biased region" description="Basic residues" evidence="1">
    <location>
        <begin position="1"/>
        <end position="10"/>
    </location>
</feature>
<gene>
    <name evidence="3" type="ORF">MKW94_017878</name>
</gene>
<organism evidence="3 4">
    <name type="scientific">Papaver nudicaule</name>
    <name type="common">Iceland poppy</name>
    <dbReference type="NCBI Taxonomy" id="74823"/>
    <lineage>
        <taxon>Eukaryota</taxon>
        <taxon>Viridiplantae</taxon>
        <taxon>Streptophyta</taxon>
        <taxon>Embryophyta</taxon>
        <taxon>Tracheophyta</taxon>
        <taxon>Spermatophyta</taxon>
        <taxon>Magnoliopsida</taxon>
        <taxon>Ranunculales</taxon>
        <taxon>Papaveraceae</taxon>
        <taxon>Papaveroideae</taxon>
        <taxon>Papaver</taxon>
    </lineage>
</organism>
<feature type="compositionally biased region" description="Basic residues" evidence="1">
    <location>
        <begin position="32"/>
        <end position="41"/>
    </location>
</feature>
<dbReference type="AlphaFoldDB" id="A0AA42B2P9"/>
<feature type="region of interest" description="Disordered" evidence="1">
    <location>
        <begin position="1"/>
        <end position="41"/>
    </location>
</feature>
<dbReference type="Proteomes" id="UP001177140">
    <property type="component" value="Unassembled WGS sequence"/>
</dbReference>
<dbReference type="PANTHER" id="PTHR35481:SF1">
    <property type="entry name" value="DNA-DIRECTED RNA POLYMERASE SUBUNIT ALPHA"/>
    <property type="match status" value="1"/>
</dbReference>
<dbReference type="EMBL" id="JAJJMA010313414">
    <property type="protein sequence ID" value="MCL7049212.1"/>
    <property type="molecule type" value="Genomic_DNA"/>
</dbReference>
<evidence type="ECO:0000313" key="3">
    <source>
        <dbReference type="EMBL" id="MCL7049212.1"/>
    </source>
</evidence>